<evidence type="ECO:0000313" key="5">
    <source>
        <dbReference type="Proteomes" id="UP000002457"/>
    </source>
</evidence>
<feature type="transmembrane region" description="Helical" evidence="2">
    <location>
        <begin position="68"/>
        <end position="86"/>
    </location>
</feature>
<keyword evidence="2" id="KW-0472">Membrane</keyword>
<dbReference type="AlphaFoldDB" id="B8GKQ9"/>
<evidence type="ECO:0000313" key="4">
    <source>
        <dbReference type="EMBL" id="ACL17205.1"/>
    </source>
</evidence>
<dbReference type="Proteomes" id="UP000002457">
    <property type="component" value="Chromosome"/>
</dbReference>
<feature type="compositionally biased region" description="Basic and acidic residues" evidence="1">
    <location>
        <begin position="32"/>
        <end position="53"/>
    </location>
</feature>
<dbReference type="EMBL" id="CP001338">
    <property type="protein sequence ID" value="ACL17205.1"/>
    <property type="molecule type" value="Genomic_DNA"/>
</dbReference>
<evidence type="ECO:0000256" key="1">
    <source>
        <dbReference type="SAM" id="MobiDB-lite"/>
    </source>
</evidence>
<accession>B8GKQ9</accession>
<dbReference type="RefSeq" id="WP_012618524.1">
    <property type="nucleotide sequence ID" value="NC_011832.1"/>
</dbReference>
<name>B8GKQ9_METPE</name>
<evidence type="ECO:0000256" key="2">
    <source>
        <dbReference type="SAM" id="Phobius"/>
    </source>
</evidence>
<proteinExistence type="predicted"/>
<dbReference type="eggNOG" id="arCOG08230">
    <property type="taxonomic scope" value="Archaea"/>
</dbReference>
<dbReference type="InterPro" id="IPR026870">
    <property type="entry name" value="Zinc_ribbon_dom"/>
</dbReference>
<keyword evidence="5" id="KW-1185">Reference proteome</keyword>
<protein>
    <recommendedName>
        <fullName evidence="3">Zinc-ribbon domain-containing protein</fullName>
    </recommendedName>
</protein>
<keyword evidence="2" id="KW-1133">Transmembrane helix</keyword>
<dbReference type="KEGG" id="mpl:Mpal_1900"/>
<dbReference type="Pfam" id="PF13240">
    <property type="entry name" value="Zn_Ribbon_1"/>
    <property type="match status" value="1"/>
</dbReference>
<feature type="domain" description="Zinc-ribbon" evidence="3">
    <location>
        <begin position="4"/>
        <end position="21"/>
    </location>
</feature>
<gene>
    <name evidence="4" type="ordered locus">Mpal_1900</name>
</gene>
<dbReference type="HOGENOM" id="CLU_965094_0_0_2"/>
<keyword evidence="2" id="KW-0812">Transmembrane</keyword>
<dbReference type="GeneID" id="7272717"/>
<feature type="region of interest" description="Disordered" evidence="1">
    <location>
        <begin position="29"/>
        <end position="61"/>
    </location>
</feature>
<sequence>MQRCTHCGKEIQDNVTLCPYCLNGTGGSHQNDLTKDWTPRREDGSTPVRRGDDETGAAGRSNLPLRTVGIAVALIVCVIVATLIGTTPQHPVQESTDRAIFSDVLQQYHTTHPSNDTSLAETGQETIDLVGLLKAKGITARMQAGAIDRQISGREEVNRAWVLAGVNNSTKSANGTIANTTTWLAGDPASGAVVTYDQNRYYYTGLTFNNTTAFQDFLNAKEEYLTAQDEYSQASSAFQDLQQQSKSTQDYQQKVKLDYQIYTQAAVVSQKEEQINQTLTRFWSVPVQ</sequence>
<evidence type="ECO:0000259" key="3">
    <source>
        <dbReference type="Pfam" id="PF13240"/>
    </source>
</evidence>
<organism evidence="4 5">
    <name type="scientific">Methanosphaerula palustris (strain ATCC BAA-1556 / DSM 19958 / E1-9c)</name>
    <dbReference type="NCBI Taxonomy" id="521011"/>
    <lineage>
        <taxon>Archaea</taxon>
        <taxon>Methanobacteriati</taxon>
        <taxon>Methanobacteriota</taxon>
        <taxon>Stenosarchaea group</taxon>
        <taxon>Methanomicrobia</taxon>
        <taxon>Methanomicrobiales</taxon>
        <taxon>Methanoregulaceae</taxon>
        <taxon>Methanosphaerula</taxon>
    </lineage>
</organism>
<reference evidence="4 5" key="1">
    <citation type="journal article" date="2015" name="Genome Announc.">
        <title>Complete Genome Sequence of Methanosphaerula palustris E1-9CT, a Hydrogenotrophic Methanogen Isolated from a Minerotrophic Fen Peatland.</title>
        <authorList>
            <person name="Cadillo-Quiroz H."/>
            <person name="Browne P."/>
            <person name="Kyrpides N."/>
            <person name="Woyke T."/>
            <person name="Goodwin L."/>
            <person name="Detter C."/>
            <person name="Yavitt J.B."/>
            <person name="Zinder S.H."/>
        </authorList>
    </citation>
    <scope>NUCLEOTIDE SEQUENCE [LARGE SCALE GENOMIC DNA]</scope>
    <source>
        <strain evidence="5">ATCC BAA-1556 / DSM 19958 / E1-9c</strain>
    </source>
</reference>